<comment type="caution">
    <text evidence="1">The sequence shown here is derived from an EMBL/GenBank/DDBJ whole genome shotgun (WGS) entry which is preliminary data.</text>
</comment>
<organism evidence="1 2">
    <name type="scientific">Amphibiibacter pelophylacis</name>
    <dbReference type="NCBI Taxonomy" id="1799477"/>
    <lineage>
        <taxon>Bacteria</taxon>
        <taxon>Pseudomonadati</taxon>
        <taxon>Pseudomonadota</taxon>
        <taxon>Betaproteobacteria</taxon>
        <taxon>Burkholderiales</taxon>
        <taxon>Sphaerotilaceae</taxon>
        <taxon>Amphibiibacter</taxon>
    </lineage>
</organism>
<name>A0ACC6P5P1_9BURK</name>
<proteinExistence type="predicted"/>
<accession>A0ACC6P5P1</accession>
<dbReference type="EMBL" id="JAWDIE010000034">
    <property type="protein sequence ID" value="MEJ7139558.1"/>
    <property type="molecule type" value="Genomic_DNA"/>
</dbReference>
<protein>
    <submittedName>
        <fullName evidence="1">AAA family ATPase</fullName>
    </submittedName>
</protein>
<keyword evidence="2" id="KW-1185">Reference proteome</keyword>
<gene>
    <name evidence="1" type="ORF">RV045_14120</name>
</gene>
<evidence type="ECO:0000313" key="1">
    <source>
        <dbReference type="EMBL" id="MEJ7139558.1"/>
    </source>
</evidence>
<sequence>MRLKSVFINHYKNLKNFTLSFDGASFIDVFVGKNGSGKSNLFEALIEIFRHLDQFGRPANEISFDYLVTYEIGGQETVIEWKAGKLRINKGEDRKTLGQTPFPDNVLIYYSGHNTTVAQLVADYEAKFRGRIKGANLDDSRRFTGVGPEYRQLLLAVLLAQPDENKARQFVCQKLGIESIGADLQLVLQRPSFATGALKALGTDSIENFDPRTHYWGADGITRDFLDKLVTCVKGEFNHSNVFDAEKDRYQIAVNVELFQQRFADESLSDIFRQFDNLKTLGMLADLSVPLILTSGLDGTIRHFSDGQFQSVYIYSIVELFKDRNCLILLDEPDAFLHPEWQFDFLRQVFDITDAAAKTSHVLMSSHSAVTLIPHDKKKIKFFDIKGNQANCYDLPKSIAIKKLSSDLIKYSEQEQLLSIINAVQIEKKPVLFTEGSTDPIILKEAWYKLYEDEMPFIPFYAFSCTYINQLLTDNRIHGEMGGLPIFALFDFDKAYDQWNGLNGEVTANDPFKGLIKKWAHGESYAVMLPVPAHADIRKQVIRNAATGETFGGDSCCEIEHLFYGQAPTADYYHHEPCVGGTKVVFKSDRDKTTFAKEVVPTLDKSCFEPFKPVFEFIKSKCAGGAPA</sequence>
<dbReference type="Proteomes" id="UP001364695">
    <property type="component" value="Unassembled WGS sequence"/>
</dbReference>
<reference evidence="1" key="1">
    <citation type="submission" date="2023-10" db="EMBL/GenBank/DDBJ databases">
        <title>Amphibacter perezi, gen. nov., sp. nov. a novel taxa of the family Comamonadaceae, class Betaproteobacteria isolated from the skin microbiota of Pelophylax perezi from different populations.</title>
        <authorList>
            <person name="Costa S."/>
            <person name="Proenca D.N."/>
            <person name="Lopes I."/>
            <person name="Morais P.V."/>
        </authorList>
    </citation>
    <scope>NUCLEOTIDE SEQUENCE</scope>
    <source>
        <strain evidence="1">SL12-8</strain>
    </source>
</reference>
<evidence type="ECO:0000313" key="2">
    <source>
        <dbReference type="Proteomes" id="UP001364695"/>
    </source>
</evidence>